<evidence type="ECO:0000313" key="7">
    <source>
        <dbReference type="Proteomes" id="UP001206595"/>
    </source>
</evidence>
<reference evidence="6" key="2">
    <citation type="journal article" date="2022" name="Proc. Natl. Acad. Sci. U.S.A.">
        <title>Diploid-dominant life cycles characterize the early evolution of Fungi.</title>
        <authorList>
            <person name="Amses K.R."/>
            <person name="Simmons D.R."/>
            <person name="Longcore J.E."/>
            <person name="Mondo S.J."/>
            <person name="Seto K."/>
            <person name="Jeronimo G.H."/>
            <person name="Bonds A.E."/>
            <person name="Quandt C.A."/>
            <person name="Davis W.J."/>
            <person name="Chang Y."/>
            <person name="Federici B.A."/>
            <person name="Kuo A."/>
            <person name="LaButti K."/>
            <person name="Pangilinan J."/>
            <person name="Andreopoulos W."/>
            <person name="Tritt A."/>
            <person name="Riley R."/>
            <person name="Hundley H."/>
            <person name="Johnson J."/>
            <person name="Lipzen A."/>
            <person name="Barry K."/>
            <person name="Lang B.F."/>
            <person name="Cuomo C.A."/>
            <person name="Buchler N.E."/>
            <person name="Grigoriev I.V."/>
            <person name="Spatafora J.W."/>
            <person name="Stajich J.E."/>
            <person name="James T.Y."/>
        </authorList>
    </citation>
    <scope>NUCLEOTIDE SEQUENCE</scope>
    <source>
        <strain evidence="6">AG</strain>
    </source>
</reference>
<comment type="caution">
    <text evidence="6">The sequence shown here is derived from an EMBL/GenBank/DDBJ whole genome shotgun (WGS) entry which is preliminary data.</text>
</comment>
<proteinExistence type="predicted"/>
<dbReference type="PROSITE" id="PS00135">
    <property type="entry name" value="TRYPSIN_SER"/>
    <property type="match status" value="1"/>
</dbReference>
<feature type="domain" description="Peptidase S1" evidence="5">
    <location>
        <begin position="20"/>
        <end position="259"/>
    </location>
</feature>
<dbReference type="GO" id="GO:0004252">
    <property type="term" value="F:serine-type endopeptidase activity"/>
    <property type="evidence" value="ECO:0007669"/>
    <property type="project" value="InterPro"/>
</dbReference>
<dbReference type="Gene3D" id="2.40.10.10">
    <property type="entry name" value="Trypsin-like serine proteases"/>
    <property type="match status" value="1"/>
</dbReference>
<dbReference type="Pfam" id="PF00089">
    <property type="entry name" value="Trypsin"/>
    <property type="match status" value="1"/>
</dbReference>
<dbReference type="PROSITE" id="PS00134">
    <property type="entry name" value="TRYPSIN_HIS"/>
    <property type="match status" value="1"/>
</dbReference>
<evidence type="ECO:0000256" key="4">
    <source>
        <dbReference type="SAM" id="SignalP"/>
    </source>
</evidence>
<keyword evidence="2" id="KW-0645">Protease</keyword>
<accession>A0AAD5EA84</accession>
<dbReference type="InterPro" id="IPR043504">
    <property type="entry name" value="Peptidase_S1_PA_chymotrypsin"/>
</dbReference>
<dbReference type="InterPro" id="IPR033116">
    <property type="entry name" value="TRYPSIN_SER"/>
</dbReference>
<protein>
    <recommendedName>
        <fullName evidence="5">Peptidase S1 domain-containing protein</fullName>
    </recommendedName>
</protein>
<evidence type="ECO:0000256" key="1">
    <source>
        <dbReference type="ARBA" id="ARBA00023157"/>
    </source>
</evidence>
<dbReference type="InterPro" id="IPR001314">
    <property type="entry name" value="Peptidase_S1A"/>
</dbReference>
<keyword evidence="2" id="KW-0378">Hydrolase</keyword>
<dbReference type="InterPro" id="IPR001254">
    <property type="entry name" value="Trypsin_dom"/>
</dbReference>
<feature type="signal peptide" evidence="4">
    <location>
        <begin position="1"/>
        <end position="19"/>
    </location>
</feature>
<name>A0AAD5EA84_UMBRA</name>
<dbReference type="SMART" id="SM00020">
    <property type="entry name" value="Tryp_SPc"/>
    <property type="match status" value="1"/>
</dbReference>
<dbReference type="GO" id="GO:0006508">
    <property type="term" value="P:proteolysis"/>
    <property type="evidence" value="ECO:0007669"/>
    <property type="project" value="UniProtKB-KW"/>
</dbReference>
<keyword evidence="2" id="KW-0720">Serine protease</keyword>
<dbReference type="PANTHER" id="PTHR24256">
    <property type="entry name" value="TRYPTASE-RELATED"/>
    <property type="match status" value="1"/>
</dbReference>
<keyword evidence="7" id="KW-1185">Reference proteome</keyword>
<feature type="compositionally biased region" description="Polar residues" evidence="3">
    <location>
        <begin position="272"/>
        <end position="294"/>
    </location>
</feature>
<gene>
    <name evidence="6" type="ORF">K450DRAFT_241431</name>
</gene>
<keyword evidence="4" id="KW-0732">Signal</keyword>
<feature type="region of interest" description="Disordered" evidence="3">
    <location>
        <begin position="271"/>
        <end position="294"/>
    </location>
</feature>
<evidence type="ECO:0000256" key="2">
    <source>
        <dbReference type="RuleBase" id="RU363034"/>
    </source>
</evidence>
<dbReference type="RefSeq" id="XP_051444533.1">
    <property type="nucleotide sequence ID" value="XM_051589089.1"/>
</dbReference>
<dbReference type="InterPro" id="IPR018114">
    <property type="entry name" value="TRYPSIN_HIS"/>
</dbReference>
<dbReference type="GeneID" id="75914434"/>
<dbReference type="EMBL" id="MU620919">
    <property type="protein sequence ID" value="KAI8579529.1"/>
    <property type="molecule type" value="Genomic_DNA"/>
</dbReference>
<dbReference type="InterPro" id="IPR051487">
    <property type="entry name" value="Ser/Thr_Proteases_Immune/Dev"/>
</dbReference>
<evidence type="ECO:0000259" key="5">
    <source>
        <dbReference type="PROSITE" id="PS50240"/>
    </source>
</evidence>
<dbReference type="InterPro" id="IPR009003">
    <property type="entry name" value="Peptidase_S1_PA"/>
</dbReference>
<evidence type="ECO:0000313" key="6">
    <source>
        <dbReference type="EMBL" id="KAI8579529.1"/>
    </source>
</evidence>
<dbReference type="AlphaFoldDB" id="A0AAD5EA84"/>
<reference evidence="6" key="1">
    <citation type="submission" date="2021-06" db="EMBL/GenBank/DDBJ databases">
        <authorList>
            <consortium name="DOE Joint Genome Institute"/>
            <person name="Mondo S.J."/>
            <person name="Amses K.R."/>
            <person name="Simmons D.R."/>
            <person name="Longcore J.E."/>
            <person name="Seto K."/>
            <person name="Alves G.H."/>
            <person name="Bonds A.E."/>
            <person name="Quandt C.A."/>
            <person name="Davis W.J."/>
            <person name="Chang Y."/>
            <person name="Letcher P.M."/>
            <person name="Powell M.J."/>
            <person name="Kuo A."/>
            <person name="Labutti K."/>
            <person name="Pangilinan J."/>
            <person name="Andreopoulos W."/>
            <person name="Tritt A."/>
            <person name="Riley R."/>
            <person name="Hundley H."/>
            <person name="Johnson J."/>
            <person name="Lipzen A."/>
            <person name="Barry K."/>
            <person name="Berbee M.L."/>
            <person name="Buchler N.E."/>
            <person name="Grigoriev I.V."/>
            <person name="Spatafora J.W."/>
            <person name="Stajich J.E."/>
            <person name="James T.Y."/>
        </authorList>
    </citation>
    <scope>NUCLEOTIDE SEQUENCE</scope>
    <source>
        <strain evidence="6">AG</strain>
    </source>
</reference>
<organism evidence="6 7">
    <name type="scientific">Umbelopsis ramanniana AG</name>
    <dbReference type="NCBI Taxonomy" id="1314678"/>
    <lineage>
        <taxon>Eukaryota</taxon>
        <taxon>Fungi</taxon>
        <taxon>Fungi incertae sedis</taxon>
        <taxon>Mucoromycota</taxon>
        <taxon>Mucoromycotina</taxon>
        <taxon>Umbelopsidomycetes</taxon>
        <taxon>Umbelopsidales</taxon>
        <taxon>Umbelopsidaceae</taxon>
        <taxon>Umbelopsis</taxon>
    </lineage>
</organism>
<dbReference type="PRINTS" id="PR00722">
    <property type="entry name" value="CHYMOTRYPSIN"/>
</dbReference>
<evidence type="ECO:0000256" key="3">
    <source>
        <dbReference type="SAM" id="MobiDB-lite"/>
    </source>
</evidence>
<keyword evidence="1" id="KW-1015">Disulfide bond</keyword>
<dbReference type="PROSITE" id="PS50240">
    <property type="entry name" value="TRYPSIN_DOM"/>
    <property type="match status" value="1"/>
</dbReference>
<feature type="chain" id="PRO_5042082923" description="Peptidase S1 domain-containing protein" evidence="4">
    <location>
        <begin position="20"/>
        <end position="317"/>
    </location>
</feature>
<sequence length="317" mass="33771">MTFLILSYVYICLLHFANAIQNGTVVPNGSQYPFYAAIGNPRLCGGTFISFNPTWVLTAAHCFVNVSTSSNGSYYVMYGNATRSTSQIATIESWTIHPQYAQNNSNYGYDIAVVKIANNSIKASSGVSRAPLVSNAASLTVGQQSWIMGYGFTSIGGNESSSLRTINETISYVDSDASDLIKANTAPYSGVCHGDSGGPLVVQQDGIWKVVGVTARILNAYDPIPNSPTCAISYNEMQQSEDGYVNVAYQLNWITSVTGLSVDQLTAAPSGVNGSNNTSASSPDSEGYQTTSSATNDFSPNACRVTFFLLGLWFALS</sequence>
<dbReference type="SUPFAM" id="SSF50494">
    <property type="entry name" value="Trypsin-like serine proteases"/>
    <property type="match status" value="1"/>
</dbReference>
<dbReference type="Proteomes" id="UP001206595">
    <property type="component" value="Unassembled WGS sequence"/>
</dbReference>